<feature type="transmembrane region" description="Helical" evidence="1">
    <location>
        <begin position="176"/>
        <end position="198"/>
    </location>
</feature>
<evidence type="ECO:0000313" key="3">
    <source>
        <dbReference type="Proteomes" id="UP000005237"/>
    </source>
</evidence>
<dbReference type="EnsemblMetazoa" id="CJA36126.1">
    <property type="protein sequence ID" value="CJA36126.1"/>
    <property type="gene ID" value="WBGene00211973"/>
</dbReference>
<proteinExistence type="predicted"/>
<organism evidence="2 3">
    <name type="scientific">Caenorhabditis japonica</name>
    <dbReference type="NCBI Taxonomy" id="281687"/>
    <lineage>
        <taxon>Eukaryota</taxon>
        <taxon>Metazoa</taxon>
        <taxon>Ecdysozoa</taxon>
        <taxon>Nematoda</taxon>
        <taxon>Chromadorea</taxon>
        <taxon>Rhabditida</taxon>
        <taxon>Rhabditina</taxon>
        <taxon>Rhabditomorpha</taxon>
        <taxon>Rhabditoidea</taxon>
        <taxon>Rhabditidae</taxon>
        <taxon>Peloderinae</taxon>
        <taxon>Caenorhabditis</taxon>
    </lineage>
</organism>
<reference evidence="2" key="2">
    <citation type="submission" date="2022-06" db="UniProtKB">
        <authorList>
            <consortium name="EnsemblMetazoa"/>
        </authorList>
    </citation>
    <scope>IDENTIFICATION</scope>
    <source>
        <strain evidence="2">DF5081</strain>
    </source>
</reference>
<evidence type="ECO:0000256" key="1">
    <source>
        <dbReference type="SAM" id="Phobius"/>
    </source>
</evidence>
<dbReference type="Proteomes" id="UP000005237">
    <property type="component" value="Unassembled WGS sequence"/>
</dbReference>
<accession>A0A8R1IMQ9</accession>
<protein>
    <submittedName>
        <fullName evidence="2">Uncharacterized protein</fullName>
    </submittedName>
</protein>
<keyword evidence="1" id="KW-0812">Transmembrane</keyword>
<reference evidence="3" key="1">
    <citation type="submission" date="2010-08" db="EMBL/GenBank/DDBJ databases">
        <authorList>
            <consortium name="Caenorhabditis japonica Sequencing Consortium"/>
            <person name="Wilson R.K."/>
        </authorList>
    </citation>
    <scope>NUCLEOTIDE SEQUENCE [LARGE SCALE GENOMIC DNA]</scope>
    <source>
        <strain evidence="3">DF5081</strain>
    </source>
</reference>
<dbReference type="AlphaFoldDB" id="A0A8R1IMQ9"/>
<keyword evidence="3" id="KW-1185">Reference proteome</keyword>
<keyword evidence="1" id="KW-1133">Transmembrane helix</keyword>
<evidence type="ECO:0000313" key="2">
    <source>
        <dbReference type="EnsemblMetazoa" id="CJA36126.1"/>
    </source>
</evidence>
<sequence>MARKAQCNALITLYDTEITRCLEQVFRDPEKAGGLVELLCEGRIEEIRMEFEGDASGFAKKLFAELKMSPLSLADEQRLYMEFMVFLQENMRNSEIHRLLKCSDEAVRRSEFKILLNHLDEFLRFTDPREVLKYLDAYPQYYDVVQVLRIEMQHLQQTLAERQQNTTGNEHIMGKLLLRTVPILGNLAIYEILFVIYFNSSQNLDEEAKSFVNRVLQLKPGQFDAFYNCH</sequence>
<name>A0A8R1IMQ9_CAEJA</name>
<keyword evidence="1" id="KW-0472">Membrane</keyword>